<feature type="signal peptide" evidence="1">
    <location>
        <begin position="1"/>
        <end position="23"/>
    </location>
</feature>
<gene>
    <name evidence="2" type="ORF">E2553_08115</name>
</gene>
<dbReference type="AlphaFoldDB" id="A0A4Y8N599"/>
<evidence type="ECO:0000313" key="2">
    <source>
        <dbReference type="EMBL" id="TFE44987.1"/>
    </source>
</evidence>
<dbReference type="EMBL" id="SNVI01000001">
    <property type="protein sequence ID" value="TFE44987.1"/>
    <property type="molecule type" value="Genomic_DNA"/>
</dbReference>
<dbReference type="Proteomes" id="UP000297385">
    <property type="component" value="Unassembled WGS sequence"/>
</dbReference>
<evidence type="ECO:0000256" key="1">
    <source>
        <dbReference type="SAM" id="SignalP"/>
    </source>
</evidence>
<protein>
    <recommendedName>
        <fullName evidence="4">Lipoprotein</fullName>
    </recommendedName>
</protein>
<reference evidence="2 3" key="1">
    <citation type="submission" date="2019-03" db="EMBL/GenBank/DDBJ databases">
        <title>Complete Genome Sequence of Paraburkholderia dipogonis ICMP 19430T, a Nitrogen-fixing Symbiont of the South African Invasive Legume Dipogon lignosus in New Zealand.</title>
        <authorList>
            <person name="De Meyer S.E."/>
        </authorList>
    </citation>
    <scope>NUCLEOTIDE SEQUENCE [LARGE SCALE GENOMIC DNA]</scope>
    <source>
        <strain evidence="2 3">ICMP 19430</strain>
    </source>
</reference>
<feature type="chain" id="PRO_5021440573" description="Lipoprotein" evidence="1">
    <location>
        <begin position="24"/>
        <end position="140"/>
    </location>
</feature>
<dbReference type="RefSeq" id="WP_134456771.1">
    <property type="nucleotide sequence ID" value="NZ_JBHMFL010000125.1"/>
</dbReference>
<keyword evidence="1" id="KW-0732">Signal</keyword>
<accession>A0A4Y8N599</accession>
<dbReference type="PANTHER" id="PTHR35462:SF2">
    <property type="entry name" value="TRANSMEMBRANE PROTEIN"/>
    <property type="match status" value="1"/>
</dbReference>
<dbReference type="GeneID" id="97306431"/>
<comment type="caution">
    <text evidence="2">The sequence shown here is derived from an EMBL/GenBank/DDBJ whole genome shotgun (WGS) entry which is preliminary data.</text>
</comment>
<evidence type="ECO:0008006" key="4">
    <source>
        <dbReference type="Google" id="ProtNLM"/>
    </source>
</evidence>
<evidence type="ECO:0000313" key="3">
    <source>
        <dbReference type="Proteomes" id="UP000297385"/>
    </source>
</evidence>
<organism evidence="2 3">
    <name type="scientific">Paraburkholderia dipogonis</name>
    <dbReference type="NCBI Taxonomy" id="1211383"/>
    <lineage>
        <taxon>Bacteria</taxon>
        <taxon>Pseudomonadati</taxon>
        <taxon>Pseudomonadota</taxon>
        <taxon>Betaproteobacteria</taxon>
        <taxon>Burkholderiales</taxon>
        <taxon>Burkholderiaceae</taxon>
        <taxon>Paraburkholderia</taxon>
    </lineage>
</organism>
<sequence length="140" mass="14878">MTTTWRHGIALAMLLAASTAAHAGVDCDGGRGGYRFQTSDGWFQSDKLEHFAVSAPFGALGAYLTRDTEHPVIYGTLIGTIPGLIKEGIDGTCRSSGFSYKDLAADIAGALSGALLTHWVISLSRDARGHTVAISYRSRF</sequence>
<dbReference type="PANTHER" id="PTHR35462">
    <property type="match status" value="1"/>
</dbReference>
<proteinExistence type="predicted"/>
<name>A0A4Y8N599_9BURK</name>